<dbReference type="EMBL" id="SOBT01000011">
    <property type="protein sequence ID" value="TDU25741.1"/>
    <property type="molecule type" value="Genomic_DNA"/>
</dbReference>
<dbReference type="Gene3D" id="2.30.30.40">
    <property type="entry name" value="SH3 Domains"/>
    <property type="match status" value="1"/>
</dbReference>
<dbReference type="Proteomes" id="UP000295341">
    <property type="component" value="Unassembled WGS sequence"/>
</dbReference>
<dbReference type="RefSeq" id="WP_133883341.1">
    <property type="nucleotide sequence ID" value="NZ_MWIN01000013.1"/>
</dbReference>
<evidence type="ECO:0000313" key="3">
    <source>
        <dbReference type="EMBL" id="TDU25741.1"/>
    </source>
</evidence>
<evidence type="ECO:0000259" key="2">
    <source>
        <dbReference type="Pfam" id="PF08239"/>
    </source>
</evidence>
<keyword evidence="4" id="KW-1185">Reference proteome</keyword>
<evidence type="ECO:0000313" key="4">
    <source>
        <dbReference type="Proteomes" id="UP000295341"/>
    </source>
</evidence>
<feature type="signal peptide" evidence="1">
    <location>
        <begin position="1"/>
        <end position="22"/>
    </location>
</feature>
<proteinExistence type="predicted"/>
<reference evidence="3 4" key="1">
    <citation type="submission" date="2019-03" db="EMBL/GenBank/DDBJ databases">
        <title>Genomic Encyclopedia of Type Strains, Phase IV (KMG-IV): sequencing the most valuable type-strain genomes for metagenomic binning, comparative biology and taxonomic classification.</title>
        <authorList>
            <person name="Goeker M."/>
        </authorList>
    </citation>
    <scope>NUCLEOTIDE SEQUENCE [LARGE SCALE GENOMIC DNA]</scope>
    <source>
        <strain evidence="3 4">DSM 26377</strain>
    </source>
</reference>
<feature type="domain" description="SH3b" evidence="2">
    <location>
        <begin position="36"/>
        <end position="76"/>
    </location>
</feature>
<gene>
    <name evidence="3" type="ORF">DFR24_4186</name>
</gene>
<accession>A0A4R7NYE5</accession>
<sequence length="175" mass="18562">MKRTPRNLIGAALLLLALPVMAQRPGYVANFTELKREPSRSAETLQSLDANTPLTSLKRQGSWVQVQLGEQVGWVPMLAVRSGVPGTAKKGESGLSRLFNIARSGNSGAVTTTGVRGLDKEQIKNATPNPAELAKLDGYAASDDQARKLAASKPALKATRIAYVKSDGAPEEAQP</sequence>
<protein>
    <recommendedName>
        <fullName evidence="2">SH3b domain-containing protein</fullName>
    </recommendedName>
</protein>
<comment type="caution">
    <text evidence="3">The sequence shown here is derived from an EMBL/GenBank/DDBJ whole genome shotgun (WGS) entry which is preliminary data.</text>
</comment>
<feature type="chain" id="PRO_5020658363" description="SH3b domain-containing protein" evidence="1">
    <location>
        <begin position="23"/>
        <end position="175"/>
    </location>
</feature>
<organism evidence="3 4">
    <name type="scientific">Panacagrimonas perspica</name>
    <dbReference type="NCBI Taxonomy" id="381431"/>
    <lineage>
        <taxon>Bacteria</taxon>
        <taxon>Pseudomonadati</taxon>
        <taxon>Pseudomonadota</taxon>
        <taxon>Gammaproteobacteria</taxon>
        <taxon>Nevskiales</taxon>
        <taxon>Nevskiaceae</taxon>
        <taxon>Panacagrimonas</taxon>
    </lineage>
</organism>
<name>A0A4R7NYE5_9GAMM</name>
<dbReference type="InterPro" id="IPR003646">
    <property type="entry name" value="SH3-like_bac-type"/>
</dbReference>
<keyword evidence="1" id="KW-0732">Signal</keyword>
<evidence type="ECO:0000256" key="1">
    <source>
        <dbReference type="SAM" id="SignalP"/>
    </source>
</evidence>
<dbReference type="Pfam" id="PF08239">
    <property type="entry name" value="SH3_3"/>
    <property type="match status" value="1"/>
</dbReference>
<dbReference type="AlphaFoldDB" id="A0A4R7NYE5"/>
<dbReference type="OrthoDB" id="8821343at2"/>